<name>A0A7X1V3M8_STRMT</name>
<protein>
    <submittedName>
        <fullName evidence="1">Uncharacterized protein</fullName>
    </submittedName>
</protein>
<dbReference type="RefSeq" id="WP_075231433.1">
    <property type="nucleotide sequence ID" value="NZ_WIJK01000008.1"/>
</dbReference>
<accession>A0A7X1V3M8</accession>
<reference evidence="1 2" key="1">
    <citation type="submission" date="2019-10" db="EMBL/GenBank/DDBJ databases">
        <title>Streptococcus mitis of the oral and urogenital tracts.</title>
        <authorList>
            <person name="Price T."/>
            <person name="Mores C.R."/>
            <person name="Putonti C."/>
            <person name="Wolfe A.J."/>
        </authorList>
    </citation>
    <scope>NUCLEOTIDE SEQUENCE [LARGE SCALE GENOMIC DNA]</scope>
    <source>
        <strain evidence="1 2">SM16</strain>
    </source>
</reference>
<gene>
    <name evidence="1" type="ORF">GEZ89_03865</name>
</gene>
<sequence length="177" mass="18850">MNKKIKMVSVALLSTVILNIALTEGVSVVHANEVVSATKLGNTFKDLSEESILLILKAVDEMPQGMLERGNQEEIDKYMLSKGIDLKFDNEVQFRDFWGCVGAVAWAVGSAAVGIGMLVKIKQFIAAVGGIKAAASALISIAESGANYDNITKFGYAVVDMGSTILGIKAISDNCFE</sequence>
<dbReference type="AlphaFoldDB" id="A0A7X1V3M8"/>
<evidence type="ECO:0000313" key="1">
    <source>
        <dbReference type="EMBL" id="MQQ52110.1"/>
    </source>
</evidence>
<dbReference type="Proteomes" id="UP000467560">
    <property type="component" value="Unassembled WGS sequence"/>
</dbReference>
<proteinExistence type="predicted"/>
<evidence type="ECO:0000313" key="2">
    <source>
        <dbReference type="Proteomes" id="UP000467560"/>
    </source>
</evidence>
<organism evidence="1 2">
    <name type="scientific">Streptococcus mitis</name>
    <dbReference type="NCBI Taxonomy" id="28037"/>
    <lineage>
        <taxon>Bacteria</taxon>
        <taxon>Bacillati</taxon>
        <taxon>Bacillota</taxon>
        <taxon>Bacilli</taxon>
        <taxon>Lactobacillales</taxon>
        <taxon>Streptococcaceae</taxon>
        <taxon>Streptococcus</taxon>
        <taxon>Streptococcus mitis group</taxon>
    </lineage>
</organism>
<comment type="caution">
    <text evidence="1">The sequence shown here is derived from an EMBL/GenBank/DDBJ whole genome shotgun (WGS) entry which is preliminary data.</text>
</comment>
<dbReference type="EMBL" id="WIJK01000008">
    <property type="protein sequence ID" value="MQQ52110.1"/>
    <property type="molecule type" value="Genomic_DNA"/>
</dbReference>